<feature type="region of interest" description="Disordered" evidence="3">
    <location>
        <begin position="1"/>
        <end position="25"/>
    </location>
</feature>
<organism evidence="5 6">
    <name type="scientific">Hohenbuehelia grisea</name>
    <dbReference type="NCBI Taxonomy" id="104357"/>
    <lineage>
        <taxon>Eukaryota</taxon>
        <taxon>Fungi</taxon>
        <taxon>Dikarya</taxon>
        <taxon>Basidiomycota</taxon>
        <taxon>Agaricomycotina</taxon>
        <taxon>Agaricomycetes</taxon>
        <taxon>Agaricomycetidae</taxon>
        <taxon>Agaricales</taxon>
        <taxon>Pleurotineae</taxon>
        <taxon>Pleurotaceae</taxon>
        <taxon>Hohenbuehelia</taxon>
    </lineage>
</organism>
<feature type="compositionally biased region" description="Low complexity" evidence="3">
    <location>
        <begin position="681"/>
        <end position="696"/>
    </location>
</feature>
<gene>
    <name evidence="5" type="ORF">HGRIS_004688</name>
</gene>
<feature type="region of interest" description="Disordered" evidence="3">
    <location>
        <begin position="732"/>
        <end position="758"/>
    </location>
</feature>
<comment type="subcellular location">
    <subcellularLocation>
        <location evidence="1">Nucleus</location>
    </subcellularLocation>
</comment>
<evidence type="ECO:0000256" key="3">
    <source>
        <dbReference type="SAM" id="MobiDB-lite"/>
    </source>
</evidence>
<dbReference type="PANTHER" id="PTHR31001">
    <property type="entry name" value="UNCHARACTERIZED TRANSCRIPTIONAL REGULATORY PROTEIN"/>
    <property type="match status" value="1"/>
</dbReference>
<dbReference type="CDD" id="cd12148">
    <property type="entry name" value="fungal_TF_MHR"/>
    <property type="match status" value="1"/>
</dbReference>
<evidence type="ECO:0000256" key="2">
    <source>
        <dbReference type="ARBA" id="ARBA00023242"/>
    </source>
</evidence>
<keyword evidence="6" id="KW-1185">Reference proteome</keyword>
<evidence type="ECO:0000313" key="5">
    <source>
        <dbReference type="EMBL" id="KAL0953455.1"/>
    </source>
</evidence>
<feature type="region of interest" description="Disordered" evidence="3">
    <location>
        <begin position="610"/>
        <end position="638"/>
    </location>
</feature>
<feature type="region of interest" description="Disordered" evidence="3">
    <location>
        <begin position="525"/>
        <end position="592"/>
    </location>
</feature>
<dbReference type="EMBL" id="JASNQZ010000008">
    <property type="protein sequence ID" value="KAL0953455.1"/>
    <property type="molecule type" value="Genomic_DNA"/>
</dbReference>
<reference evidence="6" key="1">
    <citation type="submission" date="2024-06" db="EMBL/GenBank/DDBJ databases">
        <title>Multi-omics analyses provide insights into the biosynthesis of the anticancer antibiotic pleurotin in Hohenbuehelia grisea.</title>
        <authorList>
            <person name="Weaver J.A."/>
            <person name="Alberti F."/>
        </authorList>
    </citation>
    <scope>NUCLEOTIDE SEQUENCE [LARGE SCALE GENOMIC DNA]</scope>
    <source>
        <strain evidence="6">T-177</strain>
    </source>
</reference>
<dbReference type="InterPro" id="IPR007219">
    <property type="entry name" value="XnlR_reg_dom"/>
</dbReference>
<comment type="caution">
    <text evidence="5">The sequence shown here is derived from an EMBL/GenBank/DDBJ whole genome shotgun (WGS) entry which is preliminary data.</text>
</comment>
<evidence type="ECO:0000313" key="6">
    <source>
        <dbReference type="Proteomes" id="UP001556367"/>
    </source>
</evidence>
<feature type="domain" description="Xylanolytic transcriptional activator regulatory" evidence="4">
    <location>
        <begin position="238"/>
        <end position="313"/>
    </location>
</feature>
<evidence type="ECO:0000259" key="4">
    <source>
        <dbReference type="SMART" id="SM00906"/>
    </source>
</evidence>
<accession>A0ABR3JEB3</accession>
<dbReference type="InterPro" id="IPR050613">
    <property type="entry name" value="Sec_Metabolite_Reg"/>
</dbReference>
<name>A0ABR3JEB3_9AGAR</name>
<feature type="compositionally biased region" description="Polar residues" evidence="3">
    <location>
        <begin position="1"/>
        <end position="18"/>
    </location>
</feature>
<feature type="compositionally biased region" description="Polar residues" evidence="3">
    <location>
        <begin position="652"/>
        <end position="680"/>
    </location>
</feature>
<proteinExistence type="predicted"/>
<sequence length="769" mass="85433">MPLQREPSTARNQASVSPTKEEEHNPDVVDAFGSLAISPLGKAKFFGQTANSWLFLQNQTDEPEEYNHMAALQTILPPEILARSSAFPIAPSSTSQDIDAVRLQSLYWYLPAYEKAVALKTIYYTHAAWMYNPISSELFDSDILDQFYNPNAASPTEEPMLSHRLSLLFIVLAIGTLMDTAQQPPYNLEAEKYHQLARAALFQNSLFDEPTINAVQSLFLMTFYLFLADRHGTSSGARWGIMGIAVKMAQSIGLHRDSGRWGVDQIETQRRRELFWELYTYDSWQCLTFGRPPSFTLAHVDCKMPYPSDSPDEQSFHAWKHRFSSECMSTLHDQAFGAKNPTYATVLQLDRKMRAFPVPPVLQVAGFGSSEPRPGGFPDTVMLTLQRHIVLAIREMDLLYLHRSFFARAVSDHPKDPLGSPYGTSVIAAYRSAGSLVALMRNLHTQLKETSERIWFLWTHMFSCAIVLGSIVTRCPSMSLAPSALVQLDSACELFSKAAPGFRAGKVLEIMLRLQAKAHASLDDFRKGKSSPLGRHMTSEPPTPVDDEDELSTLGGKTRLVAKKEPQSPSPQILERSPVSQNPVVPLPLQLSTKSSVDPNVLRYLETFGPQHHQQQQQHQAQSQQHMVNAQASTSAAGASFPDMDVSMYGLSTLSGPYHQEPTSYQPQMMQTDPQQLSSPTLMHQQQPSQPQQAQQMTHALNGFPQYFPVYDYTTTGMGETGYSPVIETTTPAHVNGAGAGPGTRRGSGTPEANMHTTWNDFVAGLAMN</sequence>
<dbReference type="Pfam" id="PF04082">
    <property type="entry name" value="Fungal_trans"/>
    <property type="match status" value="1"/>
</dbReference>
<evidence type="ECO:0000256" key="1">
    <source>
        <dbReference type="ARBA" id="ARBA00004123"/>
    </source>
</evidence>
<feature type="compositionally biased region" description="Low complexity" evidence="3">
    <location>
        <begin position="611"/>
        <end position="626"/>
    </location>
</feature>
<protein>
    <recommendedName>
        <fullName evidence="4">Xylanolytic transcriptional activator regulatory domain-containing protein</fullName>
    </recommendedName>
</protein>
<feature type="compositionally biased region" description="Polar residues" evidence="3">
    <location>
        <begin position="627"/>
        <end position="637"/>
    </location>
</feature>
<dbReference type="PANTHER" id="PTHR31001:SF56">
    <property type="entry name" value="ZN(2)-C6 FUNGAL-TYPE DOMAIN-CONTAINING PROTEIN"/>
    <property type="match status" value="1"/>
</dbReference>
<keyword evidence="2" id="KW-0539">Nucleus</keyword>
<dbReference type="SMART" id="SM00906">
    <property type="entry name" value="Fungal_trans"/>
    <property type="match status" value="1"/>
</dbReference>
<feature type="region of interest" description="Disordered" evidence="3">
    <location>
        <begin position="652"/>
        <end position="696"/>
    </location>
</feature>
<dbReference type="Proteomes" id="UP001556367">
    <property type="component" value="Unassembled WGS sequence"/>
</dbReference>